<dbReference type="RefSeq" id="WP_134020518.1">
    <property type="nucleotide sequence ID" value="NZ_SOEC01000024.1"/>
</dbReference>
<dbReference type="InterPro" id="IPR036194">
    <property type="entry name" value="FlhD_sf"/>
</dbReference>
<dbReference type="Proteomes" id="UP000294489">
    <property type="component" value="Unassembled WGS sequence"/>
</dbReference>
<evidence type="ECO:0000313" key="1">
    <source>
        <dbReference type="EMBL" id="TDX23686.1"/>
    </source>
</evidence>
<dbReference type="OrthoDB" id="7057049at2"/>
<organism evidence="1 2">
    <name type="scientific">Modicisalibacter xianhensis</name>
    <dbReference type="NCBI Taxonomy" id="442341"/>
    <lineage>
        <taxon>Bacteria</taxon>
        <taxon>Pseudomonadati</taxon>
        <taxon>Pseudomonadota</taxon>
        <taxon>Gammaproteobacteria</taxon>
        <taxon>Oceanospirillales</taxon>
        <taxon>Halomonadaceae</taxon>
        <taxon>Modicisalibacter</taxon>
    </lineage>
</organism>
<protein>
    <submittedName>
        <fullName evidence="1">Uncharacterized protein</fullName>
    </submittedName>
</protein>
<reference evidence="1 2" key="1">
    <citation type="submission" date="2019-03" db="EMBL/GenBank/DDBJ databases">
        <title>Freshwater and sediment microbial communities from various areas in North America, analyzing microbe dynamics in response to fracking.</title>
        <authorList>
            <person name="Lamendella R."/>
        </authorList>
    </citation>
    <scope>NUCLEOTIDE SEQUENCE [LARGE SCALE GENOMIC DNA]</scope>
    <source>
        <strain evidence="1 2">6_TX</strain>
    </source>
</reference>
<proteinExistence type="predicted"/>
<accession>A0A4R8FD30</accession>
<dbReference type="EMBL" id="SOEC01000024">
    <property type="protein sequence ID" value="TDX23686.1"/>
    <property type="molecule type" value="Genomic_DNA"/>
</dbReference>
<dbReference type="Gene3D" id="1.10.4000.10">
    <property type="entry name" value="Flagellar transcriptional activator FlhD"/>
    <property type="match status" value="2"/>
</dbReference>
<evidence type="ECO:0000313" key="2">
    <source>
        <dbReference type="Proteomes" id="UP000294489"/>
    </source>
</evidence>
<gene>
    <name evidence="1" type="ORF">DFO67_1243</name>
</gene>
<name>A0A4R8FD30_9GAMM</name>
<sequence length="182" mass="20171">MTLRSMARYDQDLRDWDLILWTLLHQYASEAPHLAASAFNITEASAHTIARMPRSMLEKLASGTVSSFRPVIAEEEALELMQAPLSPMELLSGIESTSTFDARYWMLLSKSALSSPASAAMRYGVSIPVAEMTRHCSSTQLMRLASELQAPFTLRFPTSVLDVLGDDIHGALTQKMAYCLQN</sequence>
<dbReference type="AlphaFoldDB" id="A0A4R8FD30"/>
<comment type="caution">
    <text evidence="1">The sequence shown here is derived from an EMBL/GenBank/DDBJ whole genome shotgun (WGS) entry which is preliminary data.</text>
</comment>